<accession>A0A165D8W9</accession>
<evidence type="ECO:0000313" key="3">
    <source>
        <dbReference type="Proteomes" id="UP000076871"/>
    </source>
</evidence>
<evidence type="ECO:0000256" key="1">
    <source>
        <dbReference type="SAM" id="MobiDB-lite"/>
    </source>
</evidence>
<feature type="region of interest" description="Disordered" evidence="1">
    <location>
        <begin position="93"/>
        <end position="115"/>
    </location>
</feature>
<feature type="compositionally biased region" description="Basic and acidic residues" evidence="1">
    <location>
        <begin position="97"/>
        <end position="111"/>
    </location>
</feature>
<dbReference type="Proteomes" id="UP000076871">
    <property type="component" value="Unassembled WGS sequence"/>
</dbReference>
<protein>
    <submittedName>
        <fullName evidence="2">Uncharacterized protein</fullName>
    </submittedName>
</protein>
<sequence length="198" mass="21616">MVFIDEQDVLTIQAISMQRIISGPTGIMHNSIASQQWVTTERCCLSHECLPPQAAARSFSLSLPFSQVPRKKRERFLTAQVIGIGTRLVQSLRTAGGHRDQPASSAADHHRFGPRGMNNVEKLSVSPHWGELSLLATAFGILTKGKTQLPPVSSSGFLVDKMSQRGAYLGGGELEKSSSVLSLSTSTLIYPYFTCQRQ</sequence>
<gene>
    <name evidence="2" type="ORF">LAESUDRAFT_715652</name>
</gene>
<dbReference type="InParanoid" id="A0A165D8W9"/>
<reference evidence="2 3" key="1">
    <citation type="journal article" date="2016" name="Mol. Biol. Evol.">
        <title>Comparative Genomics of Early-Diverging Mushroom-Forming Fungi Provides Insights into the Origins of Lignocellulose Decay Capabilities.</title>
        <authorList>
            <person name="Nagy L.G."/>
            <person name="Riley R."/>
            <person name="Tritt A."/>
            <person name="Adam C."/>
            <person name="Daum C."/>
            <person name="Floudas D."/>
            <person name="Sun H."/>
            <person name="Yadav J.S."/>
            <person name="Pangilinan J."/>
            <person name="Larsson K.H."/>
            <person name="Matsuura K."/>
            <person name="Barry K."/>
            <person name="Labutti K."/>
            <person name="Kuo R."/>
            <person name="Ohm R.A."/>
            <person name="Bhattacharya S.S."/>
            <person name="Shirouzu T."/>
            <person name="Yoshinaga Y."/>
            <person name="Martin F.M."/>
            <person name="Grigoriev I.V."/>
            <person name="Hibbett D.S."/>
        </authorList>
    </citation>
    <scope>NUCLEOTIDE SEQUENCE [LARGE SCALE GENOMIC DNA]</scope>
    <source>
        <strain evidence="2 3">93-53</strain>
    </source>
</reference>
<keyword evidence="3" id="KW-1185">Reference proteome</keyword>
<dbReference type="AlphaFoldDB" id="A0A165D8W9"/>
<name>A0A165D8W9_9APHY</name>
<proteinExistence type="predicted"/>
<dbReference type="EMBL" id="KV427637">
    <property type="protein sequence ID" value="KZT04356.1"/>
    <property type="molecule type" value="Genomic_DNA"/>
</dbReference>
<dbReference type="GeneID" id="63824197"/>
<organism evidence="2 3">
    <name type="scientific">Laetiporus sulphureus 93-53</name>
    <dbReference type="NCBI Taxonomy" id="1314785"/>
    <lineage>
        <taxon>Eukaryota</taxon>
        <taxon>Fungi</taxon>
        <taxon>Dikarya</taxon>
        <taxon>Basidiomycota</taxon>
        <taxon>Agaricomycotina</taxon>
        <taxon>Agaricomycetes</taxon>
        <taxon>Polyporales</taxon>
        <taxon>Laetiporus</taxon>
    </lineage>
</organism>
<evidence type="ECO:0000313" key="2">
    <source>
        <dbReference type="EMBL" id="KZT04356.1"/>
    </source>
</evidence>
<dbReference type="RefSeq" id="XP_040762096.1">
    <property type="nucleotide sequence ID" value="XM_040907168.1"/>
</dbReference>